<keyword evidence="3 5" id="KW-1133">Transmembrane helix</keyword>
<dbReference type="SUPFAM" id="SSF48652">
    <property type="entry name" value="Tetraspanin"/>
    <property type="match status" value="1"/>
</dbReference>
<feature type="transmembrane region" description="Helical" evidence="5">
    <location>
        <begin position="78"/>
        <end position="101"/>
    </location>
</feature>
<feature type="transmembrane region" description="Helical" evidence="5">
    <location>
        <begin position="113"/>
        <end position="135"/>
    </location>
</feature>
<evidence type="ECO:0000313" key="7">
    <source>
        <dbReference type="WBParaSite" id="PgR011_g015_t01"/>
    </source>
</evidence>
<dbReference type="Pfam" id="PF00335">
    <property type="entry name" value="Tetraspanin"/>
    <property type="match status" value="1"/>
</dbReference>
<keyword evidence="4 5" id="KW-0472">Membrane</keyword>
<evidence type="ECO:0000256" key="2">
    <source>
        <dbReference type="ARBA" id="ARBA00022692"/>
    </source>
</evidence>
<name>A0A915AQE7_PARUN</name>
<feature type="transmembrane region" description="Helical" evidence="5">
    <location>
        <begin position="29"/>
        <end position="57"/>
    </location>
</feature>
<dbReference type="WBParaSite" id="PgR011_g015_t01">
    <property type="protein sequence ID" value="PgR011_g015_t01"/>
    <property type="gene ID" value="PgR011_g015"/>
</dbReference>
<comment type="subcellular location">
    <subcellularLocation>
        <location evidence="1">Membrane</location>
        <topology evidence="1">Multi-pass membrane protein</topology>
    </subcellularLocation>
</comment>
<evidence type="ECO:0000313" key="6">
    <source>
        <dbReference type="Proteomes" id="UP000887569"/>
    </source>
</evidence>
<evidence type="ECO:0000256" key="1">
    <source>
        <dbReference type="ARBA" id="ARBA00004141"/>
    </source>
</evidence>
<dbReference type="Gene3D" id="1.10.1450.10">
    <property type="entry name" value="Tetraspanin"/>
    <property type="match status" value="1"/>
</dbReference>
<evidence type="ECO:0000256" key="3">
    <source>
        <dbReference type="ARBA" id="ARBA00022989"/>
    </source>
</evidence>
<organism evidence="6 7">
    <name type="scientific">Parascaris univalens</name>
    <name type="common">Nematode worm</name>
    <dbReference type="NCBI Taxonomy" id="6257"/>
    <lineage>
        <taxon>Eukaryota</taxon>
        <taxon>Metazoa</taxon>
        <taxon>Ecdysozoa</taxon>
        <taxon>Nematoda</taxon>
        <taxon>Chromadorea</taxon>
        <taxon>Rhabditida</taxon>
        <taxon>Spirurina</taxon>
        <taxon>Ascaridomorpha</taxon>
        <taxon>Ascaridoidea</taxon>
        <taxon>Ascarididae</taxon>
        <taxon>Parascaris</taxon>
    </lineage>
</organism>
<evidence type="ECO:0000256" key="5">
    <source>
        <dbReference type="SAM" id="Phobius"/>
    </source>
</evidence>
<sequence length="288" mass="32555">MERRSQSQPQNANNDWRVVGRFNYDPGWWMLYVLTAISIFYLVIGALAVGFGTWLMLNKHLRGYMWEDSARIRILSDAAFTYTISILVTGGALVVVGVCGACTRASKLHRLRFVFSGSVCALILMVLIAVLMLIWQWMDVDNQLRTSLDYLVQKYYQGASAIPEILDQIQRSFLCCGSSGCSDFRAFYMDIPRSCDLSCEGCTRRVIIALRTTLCVSAVVAVLVIICGFIAEAIVVLSWKAEDTQWRRYMKNRKTDTQALHRRDVALRRTLLNGGAHPELIGQRQAPH</sequence>
<feature type="transmembrane region" description="Helical" evidence="5">
    <location>
        <begin position="214"/>
        <end position="239"/>
    </location>
</feature>
<evidence type="ECO:0000256" key="4">
    <source>
        <dbReference type="ARBA" id="ARBA00023136"/>
    </source>
</evidence>
<dbReference type="Proteomes" id="UP000887569">
    <property type="component" value="Unplaced"/>
</dbReference>
<dbReference type="AlphaFoldDB" id="A0A915AQE7"/>
<accession>A0A915AQE7</accession>
<keyword evidence="6" id="KW-1185">Reference proteome</keyword>
<dbReference type="GO" id="GO:0016020">
    <property type="term" value="C:membrane"/>
    <property type="evidence" value="ECO:0007669"/>
    <property type="project" value="UniProtKB-SubCell"/>
</dbReference>
<dbReference type="CDD" id="cd03127">
    <property type="entry name" value="tetraspanin_LEL"/>
    <property type="match status" value="1"/>
</dbReference>
<dbReference type="InterPro" id="IPR008952">
    <property type="entry name" value="Tetraspanin_EC2_sf"/>
</dbReference>
<dbReference type="InterPro" id="IPR018499">
    <property type="entry name" value="Tetraspanin/Peripherin"/>
</dbReference>
<protein>
    <submittedName>
        <fullName evidence="7">Tetraspanin</fullName>
    </submittedName>
</protein>
<keyword evidence="2 5" id="KW-0812">Transmembrane</keyword>
<reference evidence="7" key="1">
    <citation type="submission" date="2022-11" db="UniProtKB">
        <authorList>
            <consortium name="WormBaseParasite"/>
        </authorList>
    </citation>
    <scope>IDENTIFICATION</scope>
</reference>
<proteinExistence type="predicted"/>